<keyword evidence="4" id="KW-1185">Reference proteome</keyword>
<evidence type="ECO:0000256" key="1">
    <source>
        <dbReference type="SAM" id="MobiDB-lite"/>
    </source>
</evidence>
<gene>
    <name evidence="3" type="ORF">EV195_102174</name>
</gene>
<reference evidence="3 4" key="1">
    <citation type="submission" date="2019-03" db="EMBL/GenBank/DDBJ databases">
        <title>Genomic Encyclopedia of Type Strains, Phase IV (KMG-IV): sequencing the most valuable type-strain genomes for metagenomic binning, comparative biology and taxonomic classification.</title>
        <authorList>
            <person name="Goeker M."/>
        </authorList>
    </citation>
    <scope>NUCLEOTIDE SEQUENCE [LARGE SCALE GENOMIC DNA]</scope>
    <source>
        <strain evidence="3 4">DSM 14836</strain>
    </source>
</reference>
<feature type="compositionally biased region" description="Polar residues" evidence="1">
    <location>
        <begin position="123"/>
        <end position="139"/>
    </location>
</feature>
<dbReference type="InterPro" id="IPR011467">
    <property type="entry name" value="DUF1573"/>
</dbReference>
<dbReference type="RefSeq" id="WP_132793619.1">
    <property type="nucleotide sequence ID" value="NZ_SLXM01000002.1"/>
</dbReference>
<sequence>MKKIIGILALAVSFSSVVSCNSGNAAAKVKQENVTQANQRDKEISQGAPEIAFDKEVFDFGTVEEGFVVETSFKVTNTGKSDLVITDAKATCGCTVPTWPKDPIKPGDTAEIQVKFNTAGKPNKQSKTVTLTTNTSKGQEQVKVTGMVTPKNKA</sequence>
<keyword evidence="2" id="KW-0732">Signal</keyword>
<proteinExistence type="predicted"/>
<dbReference type="InterPro" id="IPR013783">
    <property type="entry name" value="Ig-like_fold"/>
</dbReference>
<protein>
    <submittedName>
        <fullName evidence="3">Uncharacterized protein DUF1573</fullName>
    </submittedName>
</protein>
<dbReference type="OrthoDB" id="826619at2"/>
<feature type="signal peptide" evidence="2">
    <location>
        <begin position="1"/>
        <end position="27"/>
    </location>
</feature>
<dbReference type="AlphaFoldDB" id="A0A4R2NXQ1"/>
<evidence type="ECO:0000256" key="2">
    <source>
        <dbReference type="SAM" id="SignalP"/>
    </source>
</evidence>
<organism evidence="3 4">
    <name type="scientific">Tenacibaculum skagerrakense</name>
    <dbReference type="NCBI Taxonomy" id="186571"/>
    <lineage>
        <taxon>Bacteria</taxon>
        <taxon>Pseudomonadati</taxon>
        <taxon>Bacteroidota</taxon>
        <taxon>Flavobacteriia</taxon>
        <taxon>Flavobacteriales</taxon>
        <taxon>Flavobacteriaceae</taxon>
        <taxon>Tenacibaculum</taxon>
    </lineage>
</organism>
<dbReference type="PANTHER" id="PTHR37833:SF1">
    <property type="entry name" value="SIGNAL PEPTIDE PROTEIN"/>
    <property type="match status" value="1"/>
</dbReference>
<feature type="region of interest" description="Disordered" evidence="1">
    <location>
        <begin position="119"/>
        <end position="139"/>
    </location>
</feature>
<dbReference type="PROSITE" id="PS51257">
    <property type="entry name" value="PROKAR_LIPOPROTEIN"/>
    <property type="match status" value="1"/>
</dbReference>
<accession>A0A4R2NXQ1</accession>
<name>A0A4R2NXQ1_9FLAO</name>
<feature type="chain" id="PRO_5020650892" evidence="2">
    <location>
        <begin position="28"/>
        <end position="154"/>
    </location>
</feature>
<evidence type="ECO:0000313" key="3">
    <source>
        <dbReference type="EMBL" id="TCP26832.1"/>
    </source>
</evidence>
<dbReference type="EMBL" id="SLXM01000002">
    <property type="protein sequence ID" value="TCP26832.1"/>
    <property type="molecule type" value="Genomic_DNA"/>
</dbReference>
<dbReference type="PANTHER" id="PTHR37833">
    <property type="entry name" value="LIPOPROTEIN-RELATED"/>
    <property type="match status" value="1"/>
</dbReference>
<dbReference type="Pfam" id="PF07610">
    <property type="entry name" value="DUF1573"/>
    <property type="match status" value="1"/>
</dbReference>
<dbReference type="Gene3D" id="2.60.40.10">
    <property type="entry name" value="Immunoglobulins"/>
    <property type="match status" value="1"/>
</dbReference>
<comment type="caution">
    <text evidence="3">The sequence shown here is derived from an EMBL/GenBank/DDBJ whole genome shotgun (WGS) entry which is preliminary data.</text>
</comment>
<dbReference type="Proteomes" id="UP000294564">
    <property type="component" value="Unassembled WGS sequence"/>
</dbReference>
<evidence type="ECO:0000313" key="4">
    <source>
        <dbReference type="Proteomes" id="UP000294564"/>
    </source>
</evidence>